<gene>
    <name evidence="8" type="ORF">L3Y34_001472</name>
</gene>
<evidence type="ECO:0000313" key="9">
    <source>
        <dbReference type="Proteomes" id="UP000827892"/>
    </source>
</evidence>
<evidence type="ECO:0000256" key="7">
    <source>
        <dbReference type="SAM" id="Phobius"/>
    </source>
</evidence>
<evidence type="ECO:0008006" key="10">
    <source>
        <dbReference type="Google" id="ProtNLM"/>
    </source>
</evidence>
<evidence type="ECO:0000256" key="6">
    <source>
        <dbReference type="SAM" id="MobiDB-lite"/>
    </source>
</evidence>
<dbReference type="Pfam" id="PF14778">
    <property type="entry name" value="ODR4-like"/>
    <property type="match status" value="1"/>
</dbReference>
<evidence type="ECO:0000256" key="2">
    <source>
        <dbReference type="ARBA" id="ARBA00010131"/>
    </source>
</evidence>
<evidence type="ECO:0000256" key="1">
    <source>
        <dbReference type="ARBA" id="ARBA00004370"/>
    </source>
</evidence>
<reference evidence="8 9" key="1">
    <citation type="submission" date="2022-05" db="EMBL/GenBank/DDBJ databases">
        <title>Chromosome-level reference genomes for two strains of Caenorhabditis briggsae: an improved platform for comparative genomics.</title>
        <authorList>
            <person name="Stevens L."/>
            <person name="Andersen E.C."/>
        </authorList>
    </citation>
    <scope>NUCLEOTIDE SEQUENCE [LARGE SCALE GENOMIC DNA]</scope>
    <source>
        <strain evidence="8">QX1410_ONT</strain>
        <tissue evidence="8">Whole-organism</tissue>
    </source>
</reference>
<organism evidence="8 9">
    <name type="scientific">Caenorhabditis briggsae</name>
    <dbReference type="NCBI Taxonomy" id="6238"/>
    <lineage>
        <taxon>Eukaryota</taxon>
        <taxon>Metazoa</taxon>
        <taxon>Ecdysozoa</taxon>
        <taxon>Nematoda</taxon>
        <taxon>Chromadorea</taxon>
        <taxon>Rhabditida</taxon>
        <taxon>Rhabditina</taxon>
        <taxon>Rhabditomorpha</taxon>
        <taxon>Rhabditoidea</taxon>
        <taxon>Rhabditidae</taxon>
        <taxon>Peloderinae</taxon>
        <taxon>Caenorhabditis</taxon>
    </lineage>
</organism>
<dbReference type="PANTHER" id="PTHR33966:SF1">
    <property type="entry name" value="PROTEIN ODR-4 HOMOLOG"/>
    <property type="match status" value="1"/>
</dbReference>
<dbReference type="GO" id="GO:0016020">
    <property type="term" value="C:membrane"/>
    <property type="evidence" value="ECO:0007669"/>
    <property type="project" value="UniProtKB-SubCell"/>
</dbReference>
<proteinExistence type="inferred from homology"/>
<keyword evidence="5 7" id="KW-0472">Membrane</keyword>
<keyword evidence="4 7" id="KW-1133">Transmembrane helix</keyword>
<dbReference type="PANTHER" id="PTHR33966">
    <property type="entry name" value="PROTEIN ODR-4 HOMOLOG"/>
    <property type="match status" value="1"/>
</dbReference>
<comment type="similarity">
    <text evidence="2">Belongs to the ODR-4 family.</text>
</comment>
<feature type="compositionally biased region" description="Basic residues" evidence="6">
    <location>
        <begin position="17"/>
        <end position="29"/>
    </location>
</feature>
<feature type="transmembrane region" description="Helical" evidence="7">
    <location>
        <begin position="460"/>
        <end position="479"/>
    </location>
</feature>
<name>A0AAE9DCN6_CAEBR</name>
<dbReference type="EMBL" id="CP090893">
    <property type="protein sequence ID" value="ULU01117.1"/>
    <property type="molecule type" value="Genomic_DNA"/>
</dbReference>
<protein>
    <recommendedName>
        <fullName evidence="10">Protein CBR-ODR-4</fullName>
    </recommendedName>
</protein>
<dbReference type="AlphaFoldDB" id="A0AAE9DCN6"/>
<sequence>MAKNRRKSKTSSSHPEFHHHHAHHQHKMTHKQEYTGPKLMILFDVQLQEWVTKSSKNHEFVQSDKGIPASAYFLLGSFCSDGDIHVAYASKCPVHSSALEENAPEKAKMLDDDWMADHAERLLRMLPGGIHVVGVAWFSDKATFQQRKPHIHKTLGRIQKMNNQITTANIDDSISDHLITVFFETPSTTPVGAVINLANRGIESVQKVQFQKLEWISLVTNASARIVHNVPVEVGKPTDFYSDLMVATKNFVTNLFQCEYTLLDGEIRDDKEPLIKDIKKNKKTTIEATLFLNPLYNREAGATDDIASNMHEVLFDIEVRAAVPIRSTVKDAIRAIKHHLVRNVFARVELHYESMEVVEEERSPKAGITVHQLPRPATTVLYTHPAILINDFLFEADNVEDAQKNFDDMMDLQTSIEHVDEGWERALTPEEMESVRTPIEDLHFVDYDGSSDSWCTTKTLLITIAMIIGILASIIYFTVAHS</sequence>
<dbReference type="Proteomes" id="UP000827892">
    <property type="component" value="Chromosome III"/>
</dbReference>
<comment type="subcellular location">
    <subcellularLocation>
        <location evidence="1">Membrane</location>
    </subcellularLocation>
</comment>
<evidence type="ECO:0000313" key="8">
    <source>
        <dbReference type="EMBL" id="ULU01117.1"/>
    </source>
</evidence>
<evidence type="ECO:0000256" key="5">
    <source>
        <dbReference type="ARBA" id="ARBA00023136"/>
    </source>
</evidence>
<evidence type="ECO:0000256" key="4">
    <source>
        <dbReference type="ARBA" id="ARBA00022989"/>
    </source>
</evidence>
<dbReference type="InterPro" id="IPR029454">
    <property type="entry name" value="ODR-4-like"/>
</dbReference>
<feature type="region of interest" description="Disordered" evidence="6">
    <location>
        <begin position="1"/>
        <end position="31"/>
    </location>
</feature>
<evidence type="ECO:0000256" key="3">
    <source>
        <dbReference type="ARBA" id="ARBA00022692"/>
    </source>
</evidence>
<accession>A0AAE9DCN6</accession>
<keyword evidence="3 7" id="KW-0812">Transmembrane</keyword>